<dbReference type="EMBL" id="JBHSOG010000108">
    <property type="protein sequence ID" value="MFC5772204.1"/>
    <property type="molecule type" value="Genomic_DNA"/>
</dbReference>
<organism evidence="2 3">
    <name type="scientific">Thauera sinica</name>
    <dbReference type="NCBI Taxonomy" id="2665146"/>
    <lineage>
        <taxon>Bacteria</taxon>
        <taxon>Pseudomonadati</taxon>
        <taxon>Pseudomonadota</taxon>
        <taxon>Betaproteobacteria</taxon>
        <taxon>Rhodocyclales</taxon>
        <taxon>Zoogloeaceae</taxon>
        <taxon>Thauera</taxon>
    </lineage>
</organism>
<dbReference type="Proteomes" id="UP001595974">
    <property type="component" value="Unassembled WGS sequence"/>
</dbReference>
<name>A0ABW1AYW5_9RHOO</name>
<evidence type="ECO:0000313" key="2">
    <source>
        <dbReference type="EMBL" id="MFC5772204.1"/>
    </source>
</evidence>
<evidence type="ECO:0000313" key="3">
    <source>
        <dbReference type="Proteomes" id="UP001595974"/>
    </source>
</evidence>
<comment type="caution">
    <text evidence="2">The sequence shown here is derived from an EMBL/GenBank/DDBJ whole genome shotgun (WGS) entry which is preliminary data.</text>
</comment>
<feature type="domain" description="N-acyl amino acid synthase FeeM catalytic core" evidence="1">
    <location>
        <begin position="69"/>
        <end position="215"/>
    </location>
</feature>
<dbReference type="RefSeq" id="WP_096449205.1">
    <property type="nucleotide sequence ID" value="NZ_JBHSOG010000108.1"/>
</dbReference>
<sequence length="258" mass="28853">MSPFCAQAYHYLRHFPIGEEGLSPAPQEFDDPKDKGSVFRFNPDFVLFRDGFEIRVLDGEHALKTRTAWLIERMYASRGLQAYRPTADVDERLTTIVACCGEHLVGTMTLGVDTGTGLMADTLYQKEVDAVRRKGGRVCEITRLAMDPEKGSQEALAGMVQILYILVSMVHKTSDIFIEVHPRHAGYYQRLLGYELVGQERTCPRVGAPAVLLHLCAKKLDMLVKRFAGNADSSARSFYRLFPTPAALSELHRALLSS</sequence>
<reference evidence="3" key="1">
    <citation type="journal article" date="2019" name="Int. J. Syst. Evol. Microbiol.">
        <title>The Global Catalogue of Microorganisms (GCM) 10K type strain sequencing project: providing services to taxonomists for standard genome sequencing and annotation.</title>
        <authorList>
            <consortium name="The Broad Institute Genomics Platform"/>
            <consortium name="The Broad Institute Genome Sequencing Center for Infectious Disease"/>
            <person name="Wu L."/>
            <person name="Ma J."/>
        </authorList>
    </citation>
    <scope>NUCLEOTIDE SEQUENCE [LARGE SCALE GENOMIC DNA]</scope>
    <source>
        <strain evidence="3">SHR3</strain>
    </source>
</reference>
<protein>
    <recommendedName>
        <fullName evidence="1">N-acyl amino acid synthase FeeM catalytic core domain-containing protein</fullName>
    </recommendedName>
</protein>
<dbReference type="InterPro" id="IPR016181">
    <property type="entry name" value="Acyl_CoA_acyltransferase"/>
</dbReference>
<gene>
    <name evidence="2" type="ORF">ACFPTN_22710</name>
</gene>
<evidence type="ECO:0000259" key="1">
    <source>
        <dbReference type="Pfam" id="PF21926"/>
    </source>
</evidence>
<dbReference type="SUPFAM" id="SSF55729">
    <property type="entry name" value="Acyl-CoA N-acyltransferases (Nat)"/>
    <property type="match status" value="1"/>
</dbReference>
<dbReference type="Gene3D" id="3.40.630.30">
    <property type="match status" value="1"/>
</dbReference>
<keyword evidence="3" id="KW-1185">Reference proteome</keyword>
<proteinExistence type="predicted"/>
<dbReference type="Pfam" id="PF21926">
    <property type="entry name" value="FeeM"/>
    <property type="match status" value="1"/>
</dbReference>
<accession>A0ABW1AYW5</accession>
<dbReference type="InterPro" id="IPR054597">
    <property type="entry name" value="FeeM_cat"/>
</dbReference>